<dbReference type="GO" id="GO:0016829">
    <property type="term" value="F:lyase activity"/>
    <property type="evidence" value="ECO:0007669"/>
    <property type="project" value="UniProtKB-KW"/>
</dbReference>
<dbReference type="PANTHER" id="PTHR10374">
    <property type="entry name" value="LACTOYLGLUTATHIONE LYASE GLYOXALASE I"/>
    <property type="match status" value="1"/>
</dbReference>
<keyword evidence="4" id="KW-1185">Reference proteome</keyword>
<reference evidence="3 4" key="1">
    <citation type="submission" date="2020-01" db="EMBL/GenBank/DDBJ databases">
        <title>Identification and distribution of gene clusters putatively required for synthesis of sphingolipid metabolism inhibitors in phylogenetically diverse species of the filamentous fungus Fusarium.</title>
        <authorList>
            <person name="Kim H.-S."/>
            <person name="Busman M."/>
            <person name="Brown D.W."/>
            <person name="Divon H."/>
            <person name="Uhlig S."/>
            <person name="Proctor R.H."/>
        </authorList>
    </citation>
    <scope>NUCLEOTIDE SEQUENCE [LARGE SCALE GENOMIC DNA]</scope>
    <source>
        <strain evidence="3 4">NRRL 13308</strain>
    </source>
</reference>
<dbReference type="PROSITE" id="PS51819">
    <property type="entry name" value="VOC"/>
    <property type="match status" value="1"/>
</dbReference>
<evidence type="ECO:0000256" key="1">
    <source>
        <dbReference type="SAM" id="MobiDB-lite"/>
    </source>
</evidence>
<organism evidence="3 4">
    <name type="scientific">Fusarium acutatum</name>
    <dbReference type="NCBI Taxonomy" id="78861"/>
    <lineage>
        <taxon>Eukaryota</taxon>
        <taxon>Fungi</taxon>
        <taxon>Dikarya</taxon>
        <taxon>Ascomycota</taxon>
        <taxon>Pezizomycotina</taxon>
        <taxon>Sordariomycetes</taxon>
        <taxon>Hypocreomycetidae</taxon>
        <taxon>Hypocreales</taxon>
        <taxon>Nectriaceae</taxon>
        <taxon>Fusarium</taxon>
        <taxon>Fusarium fujikuroi species complex</taxon>
    </lineage>
</organism>
<dbReference type="AlphaFoldDB" id="A0A8H4JLX3"/>
<dbReference type="OrthoDB" id="16820at2759"/>
<keyword evidence="3" id="KW-0456">Lyase</keyword>
<dbReference type="PANTHER" id="PTHR10374:SF19">
    <property type="entry name" value="LYASE (GLO1), PUTATIVE (AFU_ORTHOLOGUE AFUA_2G13550)-RELATED"/>
    <property type="match status" value="1"/>
</dbReference>
<sequence>MSNTDSTPSPALEFGKLNVGSHPGEPPLPENDPTVGIRMNHCMIRVRDPKKSLFFYKNLLGMRTIFTLNAGPITTYYLTHPQTPEHRADLAKFSRETALQTQFTSGLLELVHVHGSENQPEGYYTGTGNVVPALGFGHLGFTVPDVNATVARLVEHGVKIFKPLGVSDRATLPIFDWETEKGVGLGTDDDLAPEFNAIVKTFVHVFDPDGYTIEIIPQKRDWHEKSVNAELS</sequence>
<evidence type="ECO:0000259" key="2">
    <source>
        <dbReference type="PROSITE" id="PS51819"/>
    </source>
</evidence>
<comment type="caution">
    <text evidence="3">The sequence shown here is derived from an EMBL/GenBank/DDBJ whole genome shotgun (WGS) entry which is preliminary data.</text>
</comment>
<dbReference type="Proteomes" id="UP000536711">
    <property type="component" value="Unassembled WGS sequence"/>
</dbReference>
<gene>
    <name evidence="3" type="ORF">FACUT_9211</name>
</gene>
<dbReference type="Gene3D" id="3.10.180.10">
    <property type="entry name" value="2,3-Dihydroxybiphenyl 1,2-Dioxygenase, domain 1"/>
    <property type="match status" value="1"/>
</dbReference>
<evidence type="ECO:0000313" key="4">
    <source>
        <dbReference type="Proteomes" id="UP000536711"/>
    </source>
</evidence>
<feature type="domain" description="VOC" evidence="2">
    <location>
        <begin position="38"/>
        <end position="218"/>
    </location>
</feature>
<feature type="region of interest" description="Disordered" evidence="1">
    <location>
        <begin position="1"/>
        <end position="34"/>
    </location>
</feature>
<dbReference type="InterPro" id="IPR004360">
    <property type="entry name" value="Glyas_Fos-R_dOase_dom"/>
</dbReference>
<dbReference type="SUPFAM" id="SSF54593">
    <property type="entry name" value="Glyoxalase/Bleomycin resistance protein/Dihydroxybiphenyl dioxygenase"/>
    <property type="match status" value="1"/>
</dbReference>
<dbReference type="Pfam" id="PF00903">
    <property type="entry name" value="Glyoxalase"/>
    <property type="match status" value="1"/>
</dbReference>
<proteinExistence type="predicted"/>
<dbReference type="EMBL" id="JAADJF010000266">
    <property type="protein sequence ID" value="KAF4428948.1"/>
    <property type="molecule type" value="Genomic_DNA"/>
</dbReference>
<evidence type="ECO:0000313" key="3">
    <source>
        <dbReference type="EMBL" id="KAF4428948.1"/>
    </source>
</evidence>
<dbReference type="InterPro" id="IPR037523">
    <property type="entry name" value="VOC_core"/>
</dbReference>
<protein>
    <submittedName>
        <fullName evidence="3">Lactoylglutathione lyase</fullName>
    </submittedName>
</protein>
<accession>A0A8H4JLX3</accession>
<dbReference type="InterPro" id="IPR029068">
    <property type="entry name" value="Glyas_Bleomycin-R_OHBP_Dase"/>
</dbReference>
<name>A0A8H4JLX3_9HYPO</name>